<dbReference type="AlphaFoldDB" id="A0A437SA77"/>
<dbReference type="EMBL" id="RLIH01000001">
    <property type="protein sequence ID" value="RVU55717.1"/>
    <property type="molecule type" value="Genomic_DNA"/>
</dbReference>
<name>A0A437SA77_9FIRM</name>
<evidence type="ECO:0000259" key="1">
    <source>
        <dbReference type="Pfam" id="PF09359"/>
    </source>
</evidence>
<proteinExistence type="predicted"/>
<gene>
    <name evidence="2" type="ORF">EF514_00440</name>
</gene>
<organism evidence="2 3">
    <name type="scientific">Anaerosphaera multitolerans</name>
    <dbReference type="NCBI Taxonomy" id="2487351"/>
    <lineage>
        <taxon>Bacteria</taxon>
        <taxon>Bacillati</taxon>
        <taxon>Bacillota</taxon>
        <taxon>Tissierellia</taxon>
        <taxon>Tissierellales</taxon>
        <taxon>Peptoniphilaceae</taxon>
        <taxon>Anaerosphaera</taxon>
    </lineage>
</organism>
<dbReference type="InterPro" id="IPR018966">
    <property type="entry name" value="VTC_domain"/>
</dbReference>
<dbReference type="Gene3D" id="3.20.100.30">
    <property type="entry name" value="VTC, catalytic tunnel domain"/>
    <property type="match status" value="1"/>
</dbReference>
<dbReference type="InterPro" id="IPR042267">
    <property type="entry name" value="VTC_sf"/>
</dbReference>
<protein>
    <submittedName>
        <fullName evidence="2">Polyphosphate polymerase domain-containing protein</fullName>
    </submittedName>
</protein>
<sequence length="224" mass="26615">MKGRHELKHNLNYLDYMVLRKKLISVLPRDKNTKGRREYKISSLYFDTPKDEALREKINGVNHREKFRIRYYNDDYNLIKLEKKSKINNLTYKESKKICKEEVEKIIKGDVSWMLESKDPILIEFYSKYNSKLLRPKTIVQYYREPFVFPAGNVRITFDRDIRRGMRVTDFFSGAPVSIPAGEEEIILEVKYDEFLPGFIRDIVQLGNRQSTACSKYANCRIYG</sequence>
<evidence type="ECO:0000313" key="2">
    <source>
        <dbReference type="EMBL" id="RVU55717.1"/>
    </source>
</evidence>
<comment type="caution">
    <text evidence="2">The sequence shown here is derived from an EMBL/GenBank/DDBJ whole genome shotgun (WGS) entry which is preliminary data.</text>
</comment>
<dbReference type="Proteomes" id="UP000288812">
    <property type="component" value="Unassembled WGS sequence"/>
</dbReference>
<feature type="domain" description="VTC" evidence="1">
    <location>
        <begin position="4"/>
        <end position="220"/>
    </location>
</feature>
<dbReference type="RefSeq" id="WP_127722706.1">
    <property type="nucleotide sequence ID" value="NZ_RLIH01000001.1"/>
</dbReference>
<accession>A0A437SA77</accession>
<dbReference type="CDD" id="cd07750">
    <property type="entry name" value="PolyPPase_VTC_like"/>
    <property type="match status" value="1"/>
</dbReference>
<evidence type="ECO:0000313" key="3">
    <source>
        <dbReference type="Proteomes" id="UP000288812"/>
    </source>
</evidence>
<dbReference type="GO" id="GO:0006799">
    <property type="term" value="P:polyphosphate biosynthetic process"/>
    <property type="evidence" value="ECO:0007669"/>
    <property type="project" value="UniProtKB-ARBA"/>
</dbReference>
<dbReference type="Pfam" id="PF09359">
    <property type="entry name" value="VTC"/>
    <property type="match status" value="1"/>
</dbReference>
<keyword evidence="3" id="KW-1185">Reference proteome</keyword>
<dbReference type="OrthoDB" id="9784042at2"/>
<reference evidence="2 3" key="1">
    <citation type="submission" date="2018-11" db="EMBL/GenBank/DDBJ databases">
        <title>Genome sequencing and assembly of Anaerosphaera sp. nov., GS7-6-2.</title>
        <authorList>
            <person name="Rettenmaier R."/>
            <person name="Liebl W."/>
            <person name="Zverlov V."/>
        </authorList>
    </citation>
    <scope>NUCLEOTIDE SEQUENCE [LARGE SCALE GENOMIC DNA]</scope>
    <source>
        <strain evidence="2 3">GS7-6-2</strain>
    </source>
</reference>